<reference evidence="2 3" key="1">
    <citation type="journal article" date="2012" name="Environ. Microbiol.">
        <title>The genome of the ammonia-oxidizing Candidatus Nitrososphaera gargensis: insights into metabolic versatility and environmental adaptations.</title>
        <authorList>
            <person name="Spang A."/>
            <person name="Poehlein A."/>
            <person name="Offre P."/>
            <person name="Zumbragel S."/>
            <person name="Haider S."/>
            <person name="Rychlik N."/>
            <person name="Nowka B."/>
            <person name="Schmeisser C."/>
            <person name="Lebedeva E.V."/>
            <person name="Rattei T."/>
            <person name="Bohm C."/>
            <person name="Schmid M."/>
            <person name="Galushko A."/>
            <person name="Hatzenpichler R."/>
            <person name="Weinmaier T."/>
            <person name="Daniel R."/>
            <person name="Schleper C."/>
            <person name="Spieck E."/>
            <person name="Streit W."/>
            <person name="Wagner M."/>
        </authorList>
    </citation>
    <scope>NUCLEOTIDE SEQUENCE [LARGE SCALE GENOMIC DNA]</scope>
    <source>
        <strain evidence="3">Ga9.2</strain>
    </source>
</reference>
<dbReference type="SUPFAM" id="SSF74784">
    <property type="entry name" value="Translin"/>
    <property type="match status" value="1"/>
</dbReference>
<gene>
    <name evidence="2" type="ordered locus">Ngar_c10490</name>
</gene>
<dbReference type="Pfam" id="PF01997">
    <property type="entry name" value="Translin"/>
    <property type="match status" value="1"/>
</dbReference>
<dbReference type="GO" id="GO:0046872">
    <property type="term" value="F:metal ion binding"/>
    <property type="evidence" value="ECO:0007669"/>
    <property type="project" value="UniProtKB-KW"/>
</dbReference>
<dbReference type="InParanoid" id="K0I9G3"/>
<dbReference type="Proteomes" id="UP000008037">
    <property type="component" value="Chromosome"/>
</dbReference>
<dbReference type="BioCyc" id="CNIT1237085:G1324-1047-MONOMER"/>
<keyword evidence="1" id="KW-0460">Magnesium</keyword>
<dbReference type="HOGENOM" id="CLU_099315_0_0_2"/>
<keyword evidence="1" id="KW-0479">Metal-binding</keyword>
<name>K0I9G3_NITGG</name>
<accession>K0I9G3</accession>
<dbReference type="STRING" id="1237085.Ngar_c10490"/>
<dbReference type="PANTHER" id="PTHR10741">
    <property type="entry name" value="TRANSLIN AND TRANSLIN ASSOCIATED PROTEIN X"/>
    <property type="match status" value="1"/>
</dbReference>
<dbReference type="Gene3D" id="1.20.58.2140">
    <property type="match status" value="1"/>
</dbReference>
<keyword evidence="3" id="KW-1185">Reference proteome</keyword>
<sequence>MVMSCSKSIVALHHGQIDDAKSKMEEAKTMLEEFRKYAKEDLYRYISVAEQELVEAYALRAVMENTPIPSMQDLDVTGPSYLTGLLDCVGEIKRLVYDRMRSGNEKDAEKLFATMEEIYNAIYPFAVYDNIVSGLRKKLDVARILIEDIRAVVTEENRRKALIDAIDGLDRRS</sequence>
<dbReference type="InterPro" id="IPR002848">
    <property type="entry name" value="Translin_fam"/>
</dbReference>
<evidence type="ECO:0000313" key="3">
    <source>
        <dbReference type="Proteomes" id="UP000008037"/>
    </source>
</evidence>
<evidence type="ECO:0000256" key="1">
    <source>
        <dbReference type="PIRSR" id="PIRSR602848-1"/>
    </source>
</evidence>
<feature type="binding site" evidence="1">
    <location>
        <position position="91"/>
    </location>
    <ligand>
        <name>Mg(2+)</name>
        <dbReference type="ChEBI" id="CHEBI:18420"/>
    </ligand>
</feature>
<dbReference type="GO" id="GO:0043565">
    <property type="term" value="F:sequence-specific DNA binding"/>
    <property type="evidence" value="ECO:0007669"/>
    <property type="project" value="InterPro"/>
</dbReference>
<protein>
    <submittedName>
        <fullName evidence="2">Putative translin family protein</fullName>
    </submittedName>
</protein>
<organism evidence="2 3">
    <name type="scientific">Nitrososphaera gargensis (strain Ga9.2)</name>
    <dbReference type="NCBI Taxonomy" id="1237085"/>
    <lineage>
        <taxon>Archaea</taxon>
        <taxon>Nitrososphaerota</taxon>
        <taxon>Nitrososphaeria</taxon>
        <taxon>Nitrososphaerales</taxon>
        <taxon>Nitrososphaeraceae</taxon>
        <taxon>Nitrososphaera</taxon>
    </lineage>
</organism>
<dbReference type="KEGG" id="nga:Ngar_c10490"/>
<dbReference type="EMBL" id="CP002408">
    <property type="protein sequence ID" value="AFU57991.1"/>
    <property type="molecule type" value="Genomic_DNA"/>
</dbReference>
<evidence type="ECO:0000313" key="2">
    <source>
        <dbReference type="EMBL" id="AFU57991.1"/>
    </source>
</evidence>
<proteinExistence type="predicted"/>
<dbReference type="CDD" id="cd14820">
    <property type="entry name" value="TRAX"/>
    <property type="match status" value="1"/>
</dbReference>
<dbReference type="InterPro" id="IPR036081">
    <property type="entry name" value="Translin_sf"/>
</dbReference>
<dbReference type="AlphaFoldDB" id="K0I9G3"/>